<dbReference type="AlphaFoldDB" id="A0A2S7CCG7"/>
<gene>
    <name evidence="1" type="ORF">XdyCFBP7245_02260</name>
</gene>
<protein>
    <recommendedName>
        <fullName evidence="3">Transporter</fullName>
    </recommendedName>
</protein>
<evidence type="ECO:0000313" key="1">
    <source>
        <dbReference type="EMBL" id="PPU59262.1"/>
    </source>
</evidence>
<dbReference type="Pfam" id="PF13557">
    <property type="entry name" value="Phenol_MetA_deg"/>
    <property type="match status" value="1"/>
</dbReference>
<sequence>MAPLPRCGCGRFLSGELDSSIGSTRRRYSSVMQSIHLSTRTPTHSLLVCRVIDPALCHGVTSMLTVSPRSSSRALRTPLLAIAMAGALCGLATQAQAQDATEAALCTDRPTKANSTCTVPTGAWQLETDIGSYTRDSQPGTRIETSVFTNPTLKYGVSDRIDLQLNWAPQLQVKTTDRATGARSSLSGGGDIYLRMKARFYESETATVAVLPFVKAPTARTGLGNDEWEGGVALPINFALPNSFSLTFGPEVDWLADSDGSGKHVAIVNAINLARPLTPKLSMAVEVWSSINRDPAETIEQYSADIAAAYLINPLLQLDVGANFGLNDRTPDAQVYVGMAHRF</sequence>
<accession>A0A2S7CCG7</accession>
<evidence type="ECO:0000313" key="2">
    <source>
        <dbReference type="Proteomes" id="UP000238908"/>
    </source>
</evidence>
<organism evidence="1 2">
    <name type="scientific">Xanthomonas dyei</name>
    <dbReference type="NCBI Taxonomy" id="743699"/>
    <lineage>
        <taxon>Bacteria</taxon>
        <taxon>Pseudomonadati</taxon>
        <taxon>Pseudomonadota</taxon>
        <taxon>Gammaproteobacteria</taxon>
        <taxon>Lysobacterales</taxon>
        <taxon>Lysobacteraceae</taxon>
        <taxon>Xanthomonas</taxon>
    </lineage>
</organism>
<reference evidence="1 2" key="1">
    <citation type="submission" date="2016-08" db="EMBL/GenBank/DDBJ databases">
        <authorList>
            <person name="Seilhamer J.J."/>
        </authorList>
    </citation>
    <scope>NUCLEOTIDE SEQUENCE [LARGE SCALE GENOMIC DNA]</scope>
    <source>
        <strain evidence="1 2">CFBP7245</strain>
    </source>
</reference>
<dbReference type="InterPro" id="IPR025737">
    <property type="entry name" value="FApF"/>
</dbReference>
<comment type="caution">
    <text evidence="1">The sequence shown here is derived from an EMBL/GenBank/DDBJ whole genome shotgun (WGS) entry which is preliminary data.</text>
</comment>
<name>A0A2S7CCG7_9XANT</name>
<dbReference type="Proteomes" id="UP000238908">
    <property type="component" value="Unassembled WGS sequence"/>
</dbReference>
<dbReference type="EMBL" id="MDEE01000001">
    <property type="protein sequence ID" value="PPU59262.1"/>
    <property type="molecule type" value="Genomic_DNA"/>
</dbReference>
<evidence type="ECO:0008006" key="3">
    <source>
        <dbReference type="Google" id="ProtNLM"/>
    </source>
</evidence>
<proteinExistence type="predicted"/>